<organism evidence="3 4">
    <name type="scientific">Sphingomonas sabuli</name>
    <dbReference type="NCBI Taxonomy" id="2764186"/>
    <lineage>
        <taxon>Bacteria</taxon>
        <taxon>Pseudomonadati</taxon>
        <taxon>Pseudomonadota</taxon>
        <taxon>Alphaproteobacteria</taxon>
        <taxon>Sphingomonadales</taxon>
        <taxon>Sphingomonadaceae</taxon>
        <taxon>Sphingomonas</taxon>
    </lineage>
</organism>
<dbReference type="KEGG" id="ssau:H8M03_10015"/>
<dbReference type="Proteomes" id="UP000515861">
    <property type="component" value="Chromosome"/>
</dbReference>
<dbReference type="AlphaFoldDB" id="A0A7G9L145"/>
<keyword evidence="4" id="KW-1185">Reference proteome</keyword>
<sequence>MKTWHKTVALGLLAAGCSQGPDRSTADDTVLEREPPAISPTAAPGVAFRYDYVFQLADEQISGVQERHASRCEALGAARCRITGMRFAVDDDDAVSASLEVKLAPDIARAFGKQATADVTVADGKLSRTEFSGTDTEPVTSEAGRREADVRQRIADLEKQLATASAGAERAQLQAQLNGLRSELSGARATVADAQAQLARTPMEFTYFGRGGISGFRANPLREAARMFVASLVTMIDVVLRVLAVLLPWLALVALVLVVARTRAGRRVRRLFKPDRDDAEPTE</sequence>
<feature type="transmembrane region" description="Helical" evidence="2">
    <location>
        <begin position="238"/>
        <end position="260"/>
    </location>
</feature>
<accession>A0A7G9L145</accession>
<dbReference type="PROSITE" id="PS51257">
    <property type="entry name" value="PROKAR_LIPOPROTEIN"/>
    <property type="match status" value="1"/>
</dbReference>
<gene>
    <name evidence="3" type="ORF">H8M03_10015</name>
</gene>
<evidence type="ECO:0000256" key="1">
    <source>
        <dbReference type="SAM" id="Coils"/>
    </source>
</evidence>
<dbReference type="EMBL" id="CP060697">
    <property type="protein sequence ID" value="QNM82344.1"/>
    <property type="molecule type" value="Genomic_DNA"/>
</dbReference>
<evidence type="ECO:0000256" key="2">
    <source>
        <dbReference type="SAM" id="Phobius"/>
    </source>
</evidence>
<keyword evidence="2" id="KW-1133">Transmembrane helix</keyword>
<keyword evidence="2" id="KW-0812">Transmembrane</keyword>
<name>A0A7G9L145_9SPHN</name>
<feature type="coiled-coil region" evidence="1">
    <location>
        <begin position="154"/>
        <end position="197"/>
    </location>
</feature>
<proteinExistence type="predicted"/>
<reference evidence="3 4" key="1">
    <citation type="submission" date="2020-08" db="EMBL/GenBank/DDBJ databases">
        <title>Sphingomonas sp. sand1-3 16S ribosomal RNA gene Genome sequencing and assembly.</title>
        <authorList>
            <person name="Kang M."/>
        </authorList>
    </citation>
    <scope>NUCLEOTIDE SEQUENCE [LARGE SCALE GENOMIC DNA]</scope>
    <source>
        <strain evidence="4">sand1-3</strain>
    </source>
</reference>
<evidence type="ECO:0000313" key="3">
    <source>
        <dbReference type="EMBL" id="QNM82344.1"/>
    </source>
</evidence>
<dbReference type="RefSeq" id="WP_187479299.1">
    <property type="nucleotide sequence ID" value="NZ_CP060697.1"/>
</dbReference>
<keyword evidence="1" id="KW-0175">Coiled coil</keyword>
<evidence type="ECO:0000313" key="4">
    <source>
        <dbReference type="Proteomes" id="UP000515861"/>
    </source>
</evidence>
<evidence type="ECO:0008006" key="5">
    <source>
        <dbReference type="Google" id="ProtNLM"/>
    </source>
</evidence>
<keyword evidence="2" id="KW-0472">Membrane</keyword>
<protein>
    <recommendedName>
        <fullName evidence="5">DUF4349 domain-containing protein</fullName>
    </recommendedName>
</protein>